<dbReference type="PANTHER" id="PTHR42987:SF4">
    <property type="entry name" value="PROTEASE SOHB-RELATED"/>
    <property type="match status" value="1"/>
</dbReference>
<protein>
    <submittedName>
        <fullName evidence="4">Peptidase S49</fullName>
    </submittedName>
</protein>
<accession>E1JR92</accession>
<feature type="region of interest" description="Disordered" evidence="2">
    <location>
        <begin position="414"/>
        <end position="448"/>
    </location>
</feature>
<feature type="region of interest" description="Disordered" evidence="2">
    <location>
        <begin position="387"/>
        <end position="406"/>
    </location>
</feature>
<evidence type="ECO:0000256" key="2">
    <source>
        <dbReference type="SAM" id="MobiDB-lite"/>
    </source>
</evidence>
<dbReference type="InterPro" id="IPR002142">
    <property type="entry name" value="Peptidase_S49"/>
</dbReference>
<dbReference type="EMBL" id="AECZ01000001">
    <property type="protein sequence ID" value="EFL53093.1"/>
    <property type="molecule type" value="Genomic_DNA"/>
</dbReference>
<dbReference type="Proteomes" id="UP000006250">
    <property type="component" value="Unassembled WGS sequence"/>
</dbReference>
<comment type="caution">
    <text evidence="4">The sequence shown here is derived from an EMBL/GenBank/DDBJ whole genome shotgun (WGS) entry which is preliminary data.</text>
</comment>
<dbReference type="OrthoDB" id="282590at2"/>
<gene>
    <name evidence="4" type="ORF">DesfrDRAFT_0141</name>
</gene>
<reference evidence="4 5" key="1">
    <citation type="submission" date="2010-08" db="EMBL/GenBank/DDBJ databases">
        <title>The draft genome of Desulfovibrio fructosovorans JJ.</title>
        <authorList>
            <consortium name="US DOE Joint Genome Institute (JGI-PGF)"/>
            <person name="Lucas S."/>
            <person name="Copeland A."/>
            <person name="Lapidus A."/>
            <person name="Cheng J.-F."/>
            <person name="Bruce D."/>
            <person name="Goodwin L."/>
            <person name="Pitluck S."/>
            <person name="Land M.L."/>
            <person name="Hauser L."/>
            <person name="Chang Y.-J."/>
            <person name="Jeffries C."/>
            <person name="Wall J.D."/>
            <person name="Stahl D.A."/>
            <person name="Arkin A.P."/>
            <person name="Dehal P."/>
            <person name="Stolyar S.M."/>
            <person name="Hazen T.C."/>
            <person name="Woyke T.J."/>
        </authorList>
    </citation>
    <scope>NUCLEOTIDE SEQUENCE [LARGE SCALE GENOMIC DNA]</scope>
    <source>
        <strain evidence="4 5">JJ</strain>
    </source>
</reference>
<evidence type="ECO:0000313" key="4">
    <source>
        <dbReference type="EMBL" id="EFL53093.1"/>
    </source>
</evidence>
<dbReference type="InterPro" id="IPR029045">
    <property type="entry name" value="ClpP/crotonase-like_dom_sf"/>
</dbReference>
<feature type="domain" description="Peptidase S49" evidence="3">
    <location>
        <begin position="135"/>
        <end position="270"/>
    </location>
</feature>
<name>E1JR92_SOLFR</name>
<dbReference type="Gene3D" id="3.90.226.10">
    <property type="entry name" value="2-enoyl-CoA Hydratase, Chain A, domain 1"/>
    <property type="match status" value="1"/>
</dbReference>
<evidence type="ECO:0000313" key="5">
    <source>
        <dbReference type="Proteomes" id="UP000006250"/>
    </source>
</evidence>
<dbReference type="PANTHER" id="PTHR42987">
    <property type="entry name" value="PEPTIDASE S49"/>
    <property type="match status" value="1"/>
</dbReference>
<evidence type="ECO:0000256" key="1">
    <source>
        <dbReference type="ARBA" id="ARBA00008683"/>
    </source>
</evidence>
<dbReference type="GO" id="GO:0006508">
    <property type="term" value="P:proteolysis"/>
    <property type="evidence" value="ECO:0007669"/>
    <property type="project" value="InterPro"/>
</dbReference>
<dbReference type="STRING" id="596151.DesfrDRAFT_0141"/>
<sequence>MTMESSHPAPRVLSAIMAEPWAILPGSLELILEIAARRGDPEALAVRRGTALEGSRTVEMRGNVAIIPVMGPIFPRASMFESISQAAVSVETLARDLQAALDDPAVASIVLNIDSPGGQVSGIHEFASQVFYAGSVKPVVAYIQGTGASAAYWIASATSRIFADAAAVVGSIGIVATIPKNDGKTLSIVSSRAPKKRVDPETEEGRAEVVRTLDDLHAVFVGDVAAFRGFTREEVEQNFGQGGVLVGARAVAAGMADALGSLEGVIAELSAPRPLAGNLNAKEAIMPDANKPDAGGGPTASLRDPAQSQAAILEAVKNSGALIAQTNDEKPYLILPGPTADDVLAMVTAMHGPEAAHAITAALAEAAALNVEPKAYATLFARFGAKQPEAQTPEKSEQPAAPSPLATLQAALAAPAAPGTVPDQETGQAERVRAAMKTGGERRYAGRR</sequence>
<dbReference type="RefSeq" id="WP_005990141.1">
    <property type="nucleotide sequence ID" value="NZ_AECZ01000001.1"/>
</dbReference>
<keyword evidence="5" id="KW-1185">Reference proteome</keyword>
<organism evidence="4 5">
    <name type="scientific">Solidesulfovibrio fructosivorans JJ]</name>
    <dbReference type="NCBI Taxonomy" id="596151"/>
    <lineage>
        <taxon>Bacteria</taxon>
        <taxon>Pseudomonadati</taxon>
        <taxon>Thermodesulfobacteriota</taxon>
        <taxon>Desulfovibrionia</taxon>
        <taxon>Desulfovibrionales</taxon>
        <taxon>Desulfovibrionaceae</taxon>
        <taxon>Solidesulfovibrio</taxon>
    </lineage>
</organism>
<dbReference type="CDD" id="cd07022">
    <property type="entry name" value="S49_Sppa_36K_type"/>
    <property type="match status" value="1"/>
</dbReference>
<dbReference type="GO" id="GO:0008233">
    <property type="term" value="F:peptidase activity"/>
    <property type="evidence" value="ECO:0007669"/>
    <property type="project" value="InterPro"/>
</dbReference>
<comment type="similarity">
    <text evidence="1">Belongs to the peptidase S49 family.</text>
</comment>
<dbReference type="eggNOG" id="COG0616">
    <property type="taxonomic scope" value="Bacteria"/>
</dbReference>
<feature type="compositionally biased region" description="Basic and acidic residues" evidence="2">
    <location>
        <begin position="428"/>
        <end position="448"/>
    </location>
</feature>
<proteinExistence type="inferred from homology"/>
<dbReference type="InterPro" id="IPR033855">
    <property type="entry name" value="Protein_C"/>
</dbReference>
<dbReference type="AlphaFoldDB" id="E1JR92"/>
<dbReference type="Pfam" id="PF01343">
    <property type="entry name" value="Peptidase_S49"/>
    <property type="match status" value="1"/>
</dbReference>
<dbReference type="SUPFAM" id="SSF52096">
    <property type="entry name" value="ClpP/crotonase"/>
    <property type="match status" value="1"/>
</dbReference>
<evidence type="ECO:0000259" key="3">
    <source>
        <dbReference type="Pfam" id="PF01343"/>
    </source>
</evidence>